<evidence type="ECO:0000313" key="1">
    <source>
        <dbReference type="EMBL" id="POR37352.1"/>
    </source>
</evidence>
<dbReference type="OrthoDB" id="4763081at2759"/>
<evidence type="ECO:0000313" key="2">
    <source>
        <dbReference type="Proteomes" id="UP000237481"/>
    </source>
</evidence>
<sequence length="665" mass="75157">MDDEIEDELNRWRAHLWLSPECGICGKLLRFHERVIGLLDRLDHVDWPALFEHKSTRPFLFPERSTLPPRNAKEYDIPAHADAWFICRRQNCNRICRNSPEATTIHHDCFEIFRQRFRSRATSEEVRTAAYEHLWRAAAWRRPWKSAWRSTPLLLPEAFNITPLALVHVADKYGMPQLATLPWELVRMIHAWSEPALFWRMAAAFDVATTINALANGTVASVPRRAMRYSTPVKDLLSWDRGYDPVLCQDQDRPPIIRLTLDSRGIRRFERLAENPDPAATARSDQLAFVVQHQSLLRGVNLQFKDGQCRLVLPNHFRGLQVWDTPSPPTVPLYRDCSLQYDAEEEDPATAGRSIFYGRNIRSGTRFYTINLCSVTGITFILGQDGAVKSIHGHTASRPFAAPSAACDTPHSAELPKRRPYGLENLDLDTWVYLPLPPQERILAVGLAESDSDAYMEAPCLIFRMKLAGTVSVGAWHPDVEPNFVLADEPEMLIFTMEELNGVKTIGSYSPRAAQGRYSTSVAQLPRSWPDSTPFDDPYFASAPLEKVVQVTVFTRNSSPGCRGFLFEYENGAQRAVGDCRLGSDACTTYSRPRSMCTRLGEPGVDSEIARDLSTTSIEFSGLTEHGHGLGEGYHCFPMSGVLKFWFNCEKIGIDVSLLPEDRDD</sequence>
<dbReference type="EMBL" id="PKSG01000253">
    <property type="protein sequence ID" value="POR37352.1"/>
    <property type="molecule type" value="Genomic_DNA"/>
</dbReference>
<comment type="caution">
    <text evidence="1">The sequence shown here is derived from an EMBL/GenBank/DDBJ whole genome shotgun (WGS) entry which is preliminary data.</text>
</comment>
<proteinExistence type="predicted"/>
<keyword evidence="2" id="KW-1185">Reference proteome</keyword>
<organism evidence="1 2">
    <name type="scientific">Tolypocladium paradoxum</name>
    <dbReference type="NCBI Taxonomy" id="94208"/>
    <lineage>
        <taxon>Eukaryota</taxon>
        <taxon>Fungi</taxon>
        <taxon>Dikarya</taxon>
        <taxon>Ascomycota</taxon>
        <taxon>Pezizomycotina</taxon>
        <taxon>Sordariomycetes</taxon>
        <taxon>Hypocreomycetidae</taxon>
        <taxon>Hypocreales</taxon>
        <taxon>Ophiocordycipitaceae</taxon>
        <taxon>Tolypocladium</taxon>
    </lineage>
</organism>
<dbReference type="AlphaFoldDB" id="A0A2S4L4H7"/>
<dbReference type="Proteomes" id="UP000237481">
    <property type="component" value="Unassembled WGS sequence"/>
</dbReference>
<accession>A0A2S4L4H7</accession>
<gene>
    <name evidence="1" type="ORF">TPAR_02437</name>
</gene>
<protein>
    <submittedName>
        <fullName evidence="1">Uncharacterized protein</fullName>
    </submittedName>
</protein>
<reference evidence="1 2" key="1">
    <citation type="submission" date="2018-01" db="EMBL/GenBank/DDBJ databases">
        <title>Harnessing the power of phylogenomics to disentangle the directionality and signatures of interkingdom host jumping in the parasitic fungal genus Tolypocladium.</title>
        <authorList>
            <person name="Quandt C.A."/>
            <person name="Patterson W."/>
            <person name="Spatafora J.W."/>
        </authorList>
    </citation>
    <scope>NUCLEOTIDE SEQUENCE [LARGE SCALE GENOMIC DNA]</scope>
    <source>
        <strain evidence="1 2">NRBC 100945</strain>
    </source>
</reference>
<name>A0A2S4L4H7_9HYPO</name>
<dbReference type="STRING" id="94208.A0A2S4L4H7"/>